<organism evidence="2 3">
    <name type="scientific">Romanomermis culicivorax</name>
    <name type="common">Nematode worm</name>
    <dbReference type="NCBI Taxonomy" id="13658"/>
    <lineage>
        <taxon>Eukaryota</taxon>
        <taxon>Metazoa</taxon>
        <taxon>Ecdysozoa</taxon>
        <taxon>Nematoda</taxon>
        <taxon>Enoplea</taxon>
        <taxon>Dorylaimia</taxon>
        <taxon>Mermithida</taxon>
        <taxon>Mermithoidea</taxon>
        <taxon>Mermithidae</taxon>
        <taxon>Romanomermis</taxon>
    </lineage>
</organism>
<proteinExistence type="predicted"/>
<keyword evidence="2" id="KW-1185">Reference proteome</keyword>
<name>A0A915K396_ROMCU</name>
<sequence length="89" mass="9853">MSRPGRAWASKKISGPGAESKVRNPMNDTFFRANVLTFHETSRFITTNWDSSKGERPIKVPDRGECRKVACIASEIKSMTGADHCPTTP</sequence>
<dbReference type="AlphaFoldDB" id="A0A915K396"/>
<dbReference type="Proteomes" id="UP000887565">
    <property type="component" value="Unplaced"/>
</dbReference>
<dbReference type="WBParaSite" id="nRc.2.0.1.t33176-RA">
    <property type="protein sequence ID" value="nRc.2.0.1.t33176-RA"/>
    <property type="gene ID" value="nRc.2.0.1.g33176"/>
</dbReference>
<feature type="region of interest" description="Disordered" evidence="1">
    <location>
        <begin position="1"/>
        <end position="25"/>
    </location>
</feature>
<evidence type="ECO:0000313" key="3">
    <source>
        <dbReference type="WBParaSite" id="nRc.2.0.1.t33176-RA"/>
    </source>
</evidence>
<reference evidence="3" key="1">
    <citation type="submission" date="2022-11" db="UniProtKB">
        <authorList>
            <consortium name="WormBaseParasite"/>
        </authorList>
    </citation>
    <scope>IDENTIFICATION</scope>
</reference>
<protein>
    <submittedName>
        <fullName evidence="3">Uncharacterized protein</fullName>
    </submittedName>
</protein>
<evidence type="ECO:0000256" key="1">
    <source>
        <dbReference type="SAM" id="MobiDB-lite"/>
    </source>
</evidence>
<accession>A0A915K396</accession>
<evidence type="ECO:0000313" key="2">
    <source>
        <dbReference type="Proteomes" id="UP000887565"/>
    </source>
</evidence>